<dbReference type="OrthoDB" id="1466971at2"/>
<dbReference type="EMBL" id="BKCG01000009">
    <property type="protein sequence ID" value="GER60652.1"/>
    <property type="molecule type" value="Genomic_DNA"/>
</dbReference>
<organism evidence="2 3">
    <name type="scientific">Patiriisocius marinus</name>
    <dbReference type="NCBI Taxonomy" id="1397112"/>
    <lineage>
        <taxon>Bacteria</taxon>
        <taxon>Pseudomonadati</taxon>
        <taxon>Bacteroidota</taxon>
        <taxon>Flavobacteriia</taxon>
        <taxon>Flavobacteriales</taxon>
        <taxon>Flavobacteriaceae</taxon>
        <taxon>Patiriisocius</taxon>
    </lineage>
</organism>
<evidence type="ECO:0000313" key="3">
    <source>
        <dbReference type="Proteomes" id="UP000326509"/>
    </source>
</evidence>
<proteinExistence type="predicted"/>
<accession>A0A5J4J1A2</accession>
<keyword evidence="3" id="KW-1185">Reference proteome</keyword>
<dbReference type="Proteomes" id="UP000326509">
    <property type="component" value="Unassembled WGS sequence"/>
</dbReference>
<dbReference type="AlphaFoldDB" id="A0A5J4J1A2"/>
<feature type="domain" description="Putative auto-transporter adhesin head GIN" evidence="1">
    <location>
        <begin position="40"/>
        <end position="233"/>
    </location>
</feature>
<name>A0A5J4J1A2_9FLAO</name>
<protein>
    <recommendedName>
        <fullName evidence="1">Putative auto-transporter adhesin head GIN domain-containing protein</fullName>
    </recommendedName>
</protein>
<comment type="caution">
    <text evidence="2">The sequence shown here is derived from an EMBL/GenBank/DDBJ whole genome shotgun (WGS) entry which is preliminary data.</text>
</comment>
<evidence type="ECO:0000259" key="1">
    <source>
        <dbReference type="Pfam" id="PF10988"/>
    </source>
</evidence>
<dbReference type="Pfam" id="PF10988">
    <property type="entry name" value="DUF2807"/>
    <property type="match status" value="1"/>
</dbReference>
<gene>
    <name evidence="2" type="ORF">ULMA_27600</name>
</gene>
<dbReference type="Gene3D" id="2.160.20.120">
    <property type="match status" value="1"/>
</dbReference>
<reference evidence="2 3" key="1">
    <citation type="submission" date="2019-08" db="EMBL/GenBank/DDBJ databases">
        <title>Draft genome sequence of Ulvibacter marinus type strain NBRC 109484.</title>
        <authorList>
            <person name="Kawano K."/>
            <person name="Ushijima N."/>
            <person name="Kihara M."/>
            <person name="Itoh H."/>
        </authorList>
    </citation>
    <scope>NUCLEOTIDE SEQUENCE [LARGE SCALE GENOMIC DNA]</scope>
    <source>
        <strain evidence="2 3">NBRC 109484</strain>
    </source>
</reference>
<dbReference type="PROSITE" id="PS51257">
    <property type="entry name" value="PROKAR_LIPOPROTEIN"/>
    <property type="match status" value="1"/>
</dbReference>
<evidence type="ECO:0000313" key="2">
    <source>
        <dbReference type="EMBL" id="GER60652.1"/>
    </source>
</evidence>
<dbReference type="InterPro" id="IPR021255">
    <property type="entry name" value="DUF2807"/>
</dbReference>
<dbReference type="RefSeq" id="WP_151675084.1">
    <property type="nucleotide sequence ID" value="NZ_BKCG01000009.1"/>
</dbReference>
<sequence>MKKLLLIIVVMLFVSCDSESGLNCIQASGDIVSVEMTVDQFDKITVWERTQLIIEQGDEQKVLIETGENLLNDIEIVVEDGRLNVYNNNGCNLVRDYGITKVYVTAPNISEIRSSTGLTVESRGVLNFPNLTLYSEDQGNEDFYHTDGDFKLTLDVDHLNVIANGLSAFNLEGEVDIAFFGLYAGDCSIEAPNLIVQHLNLFHRSTNEMIVNPQQSITGRIVSLGDCISKNRPDRVEVETPYKGRLIFDFD</sequence>